<reference evidence="1" key="1">
    <citation type="submission" date="2022-07" db="EMBL/GenBank/DDBJ databases">
        <title>Genome Sequence of Phlebia brevispora.</title>
        <authorList>
            <person name="Buettner E."/>
        </authorList>
    </citation>
    <scope>NUCLEOTIDE SEQUENCE</scope>
    <source>
        <strain evidence="1">MPL23</strain>
    </source>
</reference>
<protein>
    <submittedName>
        <fullName evidence="1">Uncharacterized protein</fullName>
    </submittedName>
</protein>
<evidence type="ECO:0000313" key="2">
    <source>
        <dbReference type="Proteomes" id="UP001148662"/>
    </source>
</evidence>
<gene>
    <name evidence="1" type="ORF">NM688_g3801</name>
</gene>
<accession>A0ACC1T4Y7</accession>
<proteinExistence type="predicted"/>
<sequence>MSQGRNTNPVSSQSSRLFNELQGEATTVAKEAGSAFLSLAWLWPIRGLVFAIIHPQVILSVQGALVKSLGSSAILFAVLAFFTYLPQAALLSVVTGFLGPVLAILLLGAESIFLLTFLAKPLLLEPALQHVFDSTLISRGQLQLVKDGKTKFASVTDRTGALFRPLQALSRNGVATYLLTLPLNIIPVLGTISFVCINGHRAGPGWHARYFQLKGFDSHRRLEFVKTHQAEYTAFGVGALVLSFVPIIGLLFTFTNTVGAALWAADIEAKSNIIGGPSVGNETAKTK</sequence>
<evidence type="ECO:0000313" key="1">
    <source>
        <dbReference type="EMBL" id="KAJ3553093.1"/>
    </source>
</evidence>
<name>A0ACC1T4Y7_9APHY</name>
<keyword evidence="2" id="KW-1185">Reference proteome</keyword>
<comment type="caution">
    <text evidence="1">The sequence shown here is derived from an EMBL/GenBank/DDBJ whole genome shotgun (WGS) entry which is preliminary data.</text>
</comment>
<organism evidence="1 2">
    <name type="scientific">Phlebia brevispora</name>
    <dbReference type="NCBI Taxonomy" id="194682"/>
    <lineage>
        <taxon>Eukaryota</taxon>
        <taxon>Fungi</taxon>
        <taxon>Dikarya</taxon>
        <taxon>Basidiomycota</taxon>
        <taxon>Agaricomycotina</taxon>
        <taxon>Agaricomycetes</taxon>
        <taxon>Polyporales</taxon>
        <taxon>Meruliaceae</taxon>
        <taxon>Phlebia</taxon>
    </lineage>
</organism>
<dbReference type="EMBL" id="JANHOG010000579">
    <property type="protein sequence ID" value="KAJ3553093.1"/>
    <property type="molecule type" value="Genomic_DNA"/>
</dbReference>
<dbReference type="Proteomes" id="UP001148662">
    <property type="component" value="Unassembled WGS sequence"/>
</dbReference>